<accession>A0A2R8FBW9</accession>
<name>A0A2R8FBW9_9CHLA</name>
<dbReference type="AlphaFoldDB" id="A0A2R8FBW9"/>
<keyword evidence="2" id="KW-1185">Reference proteome</keyword>
<reference evidence="2" key="1">
    <citation type="submission" date="2017-11" db="EMBL/GenBank/DDBJ databases">
        <authorList>
            <person name="Seth-Smith MB H."/>
        </authorList>
    </citation>
    <scope>NUCLEOTIDE SEQUENCE [LARGE SCALE GENOMIC DNA]</scope>
</reference>
<evidence type="ECO:0000313" key="2">
    <source>
        <dbReference type="Proteomes" id="UP000244926"/>
    </source>
</evidence>
<dbReference type="KEGG" id="csee:C10C_0750"/>
<gene>
    <name evidence="1" type="ORF">C10C_0750</name>
</gene>
<dbReference type="EMBL" id="LT993738">
    <property type="protein sequence ID" value="SPN73893.1"/>
    <property type="molecule type" value="Genomic_DNA"/>
</dbReference>
<dbReference type="Proteomes" id="UP000244926">
    <property type="component" value="Chromosome I"/>
</dbReference>
<sequence length="129" mass="14774">MKFTIALFGEAQKGNYDTVYFCRSLIDLYNYLGDANSPGITLAIRALLSNYNVMYFRVREEGYCVDSYFFGLHFLNAQTTQKNIIAIGLPGVGNQHIIEASRSLCQKHKSLLLFFDQDLYDLLTFNQSF</sequence>
<evidence type="ECO:0000313" key="1">
    <source>
        <dbReference type="EMBL" id="SPN73893.1"/>
    </source>
</evidence>
<organism evidence="1 2">
    <name type="scientific">Chlamydia serpentis</name>
    <dbReference type="NCBI Taxonomy" id="1967782"/>
    <lineage>
        <taxon>Bacteria</taxon>
        <taxon>Pseudomonadati</taxon>
        <taxon>Chlamydiota</taxon>
        <taxon>Chlamydiia</taxon>
        <taxon>Chlamydiales</taxon>
        <taxon>Chlamydiaceae</taxon>
        <taxon>Chlamydia/Chlamydophila group</taxon>
        <taxon>Chlamydia</taxon>
    </lineage>
</organism>
<protein>
    <submittedName>
        <fullName evidence="1">Uncharacterized protein</fullName>
    </submittedName>
</protein>
<dbReference type="RefSeq" id="WP_108896836.1">
    <property type="nucleotide sequence ID" value="NZ_LT993738.1"/>
</dbReference>
<proteinExistence type="predicted"/>
<dbReference type="OrthoDB" id="18491at2"/>